<evidence type="ECO:0000259" key="1">
    <source>
        <dbReference type="Pfam" id="PF23843"/>
    </source>
</evidence>
<dbReference type="Pfam" id="PF23843">
    <property type="entry name" value="DUF7210"/>
    <property type="match status" value="1"/>
</dbReference>
<name>A0A076G9K3_9CAUD</name>
<protein>
    <recommendedName>
        <fullName evidence="1">DUF7210 domain-containing protein</fullName>
    </recommendedName>
</protein>
<proteinExistence type="predicted"/>
<organism evidence="2">
    <name type="scientific">Pseudoalteromonas phage B8b</name>
    <dbReference type="NCBI Taxonomy" id="1506997"/>
    <lineage>
        <taxon>Viruses</taxon>
        <taxon>Duplodnaviria</taxon>
        <taxon>Heunggongvirae</taxon>
        <taxon>Uroviricota</taxon>
        <taxon>Caudoviricetes</taxon>
    </lineage>
</organism>
<evidence type="ECO:0000313" key="2">
    <source>
        <dbReference type="EMBL" id="AII30186.1"/>
    </source>
</evidence>
<dbReference type="InterPro" id="IPR055634">
    <property type="entry name" value="DUF7210"/>
</dbReference>
<feature type="domain" description="DUF7210" evidence="1">
    <location>
        <begin position="13"/>
        <end position="49"/>
    </location>
</feature>
<reference evidence="2" key="1">
    <citation type="journal article" date="2015" name="PLoS ONE">
        <title>Life-style and genome structure of marine pseudoalteromonas siphovirus b8b isolated from the northwestern mediterranean sea.</title>
        <authorList>
            <person name="Lara E."/>
            <person name="Holmfeldt K."/>
            <person name="Solonenko N."/>
            <person name="Sa E.L."/>
            <person name="Ignacio-Espinoza J.C."/>
            <person name="Cornejo-Castillo F.M."/>
            <person name="Verberkmoes N.C."/>
            <person name="Vaque D."/>
            <person name="Sullivan M.B."/>
            <person name="Acinas S.G."/>
        </authorList>
    </citation>
    <scope>NUCLEOTIDE SEQUENCE [LARGE SCALE GENOMIC DNA]</scope>
</reference>
<dbReference type="EMBL" id="KM000061">
    <property type="protein sequence ID" value="AII30186.1"/>
    <property type="molecule type" value="Genomic_DNA"/>
</dbReference>
<accession>A0A076G9K3</accession>
<sequence length="56" mass="6011">MEKNKTEVKEVEVTITVDNLNHAGKPREKGDKIKVTAGQAAVMESMGVIQAMGVKA</sequence>